<dbReference type="InterPro" id="IPR029063">
    <property type="entry name" value="SAM-dependent_MTases_sf"/>
</dbReference>
<dbReference type="PANTHER" id="PTHR10259:SF11">
    <property type="entry name" value="THIOPURINE S-METHYLTRANSFERASE"/>
    <property type="match status" value="1"/>
</dbReference>
<sequence>MASYNKGKVLSTYGAKENAVLVKEDWTKRWENHHIAFHMPQADPDLVKFKDRLSNGGSKVFVPLCGKTLDLLYLVELGHEVIGCEICEMPILEFFEDHSVKYERWQHPTAPFEIFKGIDKKITIYKGDFFELKSSIVGKFDGAWDRGAFGSVHPSLEFKYADVMNDLMKANGRYILSTFEYETALPGPPFSVHAEDIAAALGRYFNISKLEYYETKDYNFLQRAACPVTGITISLLSPK</sequence>
<name>A0ABP0F875_CLALP</name>
<proteinExistence type="predicted"/>
<dbReference type="Gene3D" id="3.40.50.150">
    <property type="entry name" value="Vaccinia Virus protein VP39"/>
    <property type="match status" value="1"/>
</dbReference>
<organism evidence="4 5">
    <name type="scientific">Clavelina lepadiformis</name>
    <name type="common">Light-bulb sea squirt</name>
    <name type="synonym">Ascidia lepadiformis</name>
    <dbReference type="NCBI Taxonomy" id="159417"/>
    <lineage>
        <taxon>Eukaryota</taxon>
        <taxon>Metazoa</taxon>
        <taxon>Chordata</taxon>
        <taxon>Tunicata</taxon>
        <taxon>Ascidiacea</taxon>
        <taxon>Aplousobranchia</taxon>
        <taxon>Clavelinidae</taxon>
        <taxon>Clavelina</taxon>
    </lineage>
</organism>
<dbReference type="EMBL" id="CAWYQH010000013">
    <property type="protein sequence ID" value="CAK8674629.1"/>
    <property type="molecule type" value="Genomic_DNA"/>
</dbReference>
<evidence type="ECO:0000313" key="5">
    <source>
        <dbReference type="Proteomes" id="UP001642483"/>
    </source>
</evidence>
<keyword evidence="2" id="KW-0808">Transferase</keyword>
<reference evidence="4 5" key="1">
    <citation type="submission" date="2024-02" db="EMBL/GenBank/DDBJ databases">
        <authorList>
            <person name="Daric V."/>
            <person name="Darras S."/>
        </authorList>
    </citation>
    <scope>NUCLEOTIDE SEQUENCE [LARGE SCALE GENOMIC DNA]</scope>
</reference>
<evidence type="ECO:0000256" key="1">
    <source>
        <dbReference type="ARBA" id="ARBA00022603"/>
    </source>
</evidence>
<dbReference type="SUPFAM" id="SSF53335">
    <property type="entry name" value="S-adenosyl-L-methionine-dependent methyltransferases"/>
    <property type="match status" value="1"/>
</dbReference>
<protein>
    <recommendedName>
        <fullName evidence="6">Thiopurine S-methyltransferase</fullName>
    </recommendedName>
</protein>
<dbReference type="Pfam" id="PF05724">
    <property type="entry name" value="TPMT"/>
    <property type="match status" value="1"/>
</dbReference>
<dbReference type="PROSITE" id="PS51585">
    <property type="entry name" value="SAM_MT_TPMT"/>
    <property type="match status" value="1"/>
</dbReference>
<keyword evidence="1" id="KW-0489">Methyltransferase</keyword>
<dbReference type="Proteomes" id="UP001642483">
    <property type="component" value="Unassembled WGS sequence"/>
</dbReference>
<dbReference type="InterPro" id="IPR008854">
    <property type="entry name" value="TPMT"/>
</dbReference>
<gene>
    <name evidence="4" type="ORF">CVLEPA_LOCUS4312</name>
</gene>
<keyword evidence="5" id="KW-1185">Reference proteome</keyword>
<dbReference type="PANTHER" id="PTHR10259">
    <property type="entry name" value="THIOPURINE S-METHYLTRANSFERASE"/>
    <property type="match status" value="1"/>
</dbReference>
<accession>A0ABP0F875</accession>
<dbReference type="CDD" id="cd02440">
    <property type="entry name" value="AdoMet_MTases"/>
    <property type="match status" value="1"/>
</dbReference>
<evidence type="ECO:0000313" key="4">
    <source>
        <dbReference type="EMBL" id="CAK8674629.1"/>
    </source>
</evidence>
<keyword evidence="3" id="KW-0949">S-adenosyl-L-methionine</keyword>
<evidence type="ECO:0000256" key="2">
    <source>
        <dbReference type="ARBA" id="ARBA00022679"/>
    </source>
</evidence>
<comment type="caution">
    <text evidence="4">The sequence shown here is derived from an EMBL/GenBank/DDBJ whole genome shotgun (WGS) entry which is preliminary data.</text>
</comment>
<evidence type="ECO:0008006" key="6">
    <source>
        <dbReference type="Google" id="ProtNLM"/>
    </source>
</evidence>
<evidence type="ECO:0000256" key="3">
    <source>
        <dbReference type="ARBA" id="ARBA00022691"/>
    </source>
</evidence>